<name>A0A0H5PYN3_9ZZZZ</name>
<protein>
    <submittedName>
        <fullName evidence="1">Uncharacterized protein</fullName>
    </submittedName>
</protein>
<organism evidence="1">
    <name type="scientific">uncultured prokaryote</name>
    <dbReference type="NCBI Taxonomy" id="198431"/>
    <lineage>
        <taxon>unclassified sequences</taxon>
        <taxon>environmental samples</taxon>
    </lineage>
</organism>
<dbReference type="AlphaFoldDB" id="A0A0H5PYN3"/>
<dbReference type="EMBL" id="LN852896">
    <property type="protein sequence ID" value="CRY94259.1"/>
    <property type="molecule type" value="Genomic_DNA"/>
</dbReference>
<evidence type="ECO:0000313" key="1">
    <source>
        <dbReference type="EMBL" id="CRY94259.1"/>
    </source>
</evidence>
<reference evidence="1" key="2">
    <citation type="submission" date="2015-07" db="EMBL/GenBank/DDBJ databases">
        <title>Plasmids, circular viruses and viroids from rat gut.</title>
        <authorList>
            <person name="Jorgensen T.J."/>
            <person name="Hansen M.A."/>
            <person name="Xu Z."/>
            <person name="Tabak M.A."/>
            <person name="Sorensen S.J."/>
            <person name="Hansen L.H."/>
        </authorList>
    </citation>
    <scope>NUCLEOTIDE SEQUENCE</scope>
    <source>
        <strain evidence="1">RGRH0222</strain>
    </source>
</reference>
<accession>A0A0H5PYN3</accession>
<reference evidence="1" key="1">
    <citation type="submission" date="2015-06" db="EMBL/GenBank/DDBJ databases">
        <authorList>
            <person name="Joergensen T."/>
        </authorList>
    </citation>
    <scope>NUCLEOTIDE SEQUENCE</scope>
    <source>
        <strain evidence="1">RGRH0222</strain>
    </source>
</reference>
<proteinExistence type="predicted"/>
<sequence length="102" mass="11534">MFVKYQTFSFENGNCVGRTCVRKIDTLIAKKIPKDNSGSWGIYLSDNGIPVAIFDSERYAMWAIDHFCNAILAGDGFFDLAACEEEFNYMEPDNPESEDKPC</sequence>